<organism evidence="1 2">
    <name type="scientific">Sphingomonas caseinilyticus</name>
    <dbReference type="NCBI Taxonomy" id="2908205"/>
    <lineage>
        <taxon>Bacteria</taxon>
        <taxon>Pseudomonadati</taxon>
        <taxon>Pseudomonadota</taxon>
        <taxon>Alphaproteobacteria</taxon>
        <taxon>Sphingomonadales</taxon>
        <taxon>Sphingomonadaceae</taxon>
        <taxon>Sphingomonas</taxon>
    </lineage>
</organism>
<dbReference type="RefSeq" id="WP_249902580.1">
    <property type="nucleotide sequence ID" value="NZ_JAMGBA010000001.1"/>
</dbReference>
<accession>A0ABT0RQC8</accession>
<reference evidence="1 2" key="1">
    <citation type="submission" date="2022-05" db="EMBL/GenBank/DDBJ databases">
        <authorList>
            <person name="Jo J.-H."/>
            <person name="Im W.-T."/>
        </authorList>
    </citation>
    <scope>NUCLEOTIDE SEQUENCE [LARGE SCALE GENOMIC DNA]</scope>
    <source>
        <strain evidence="1 2">NSE70-1</strain>
    </source>
</reference>
<evidence type="ECO:0000313" key="2">
    <source>
        <dbReference type="Proteomes" id="UP001203410"/>
    </source>
</evidence>
<dbReference type="Proteomes" id="UP001203410">
    <property type="component" value="Unassembled WGS sequence"/>
</dbReference>
<dbReference type="EMBL" id="JAMGBA010000001">
    <property type="protein sequence ID" value="MCL6697198.1"/>
    <property type="molecule type" value="Genomic_DNA"/>
</dbReference>
<gene>
    <name evidence="1" type="ORF">LZ496_00130</name>
</gene>
<evidence type="ECO:0000313" key="1">
    <source>
        <dbReference type="EMBL" id="MCL6697198.1"/>
    </source>
</evidence>
<sequence length="69" mass="7437">MSSDDIEYYRARAAQERAAAADATQSEVAAIHLELARLYEALAEQPELRLGRALLGRAPFSLPLPPSGA</sequence>
<protein>
    <submittedName>
        <fullName evidence="1">Uncharacterized protein</fullName>
    </submittedName>
</protein>
<comment type="caution">
    <text evidence="1">The sequence shown here is derived from an EMBL/GenBank/DDBJ whole genome shotgun (WGS) entry which is preliminary data.</text>
</comment>
<name>A0ABT0RQC8_9SPHN</name>
<keyword evidence="2" id="KW-1185">Reference proteome</keyword>
<proteinExistence type="predicted"/>